<sequence length="193" mass="21026">MINYIWSVLILAGILIGSINGNLNAVSDTILDSSKEAVQLCILMFGVVGVWSGIMNVAVSLGLVKKLERLIAPFLRLLFPRLRDKEAKEYISTNIVANLLGLGWAATPSGIKAMKALDRINPHKGTATREMCMFLILNISSLQLIPVNIIVFRSQYGSVNPTAIVAPAIIATFCSTIVGIFFAKIMEKFQKST</sequence>
<name>A0A4P8ID16_9FIRM</name>
<keyword evidence="1" id="KW-1133">Transmembrane helix</keyword>
<protein>
    <submittedName>
        <fullName evidence="2">Spore maturation protein A</fullName>
    </submittedName>
</protein>
<dbReference type="OrthoDB" id="9782481at2"/>
<proteinExistence type="predicted"/>
<keyword evidence="1" id="KW-0472">Membrane</keyword>
<keyword evidence="1" id="KW-0812">Transmembrane</keyword>
<keyword evidence="3" id="KW-1185">Reference proteome</keyword>
<feature type="transmembrane region" description="Helical" evidence="1">
    <location>
        <begin position="37"/>
        <end position="64"/>
    </location>
</feature>
<dbReference type="RefSeq" id="WP_137327207.1">
    <property type="nucleotide sequence ID" value="NZ_CP040058.1"/>
</dbReference>
<feature type="transmembrane region" description="Helical" evidence="1">
    <location>
        <begin position="132"/>
        <end position="152"/>
    </location>
</feature>
<evidence type="ECO:0000313" key="2">
    <source>
        <dbReference type="EMBL" id="QCP33544.1"/>
    </source>
</evidence>
<gene>
    <name evidence="2" type="ORF">AR1Y2_0090</name>
</gene>
<organism evidence="2 3">
    <name type="scientific">Anaerostipes rhamnosivorans</name>
    <dbReference type="NCBI Taxonomy" id="1229621"/>
    <lineage>
        <taxon>Bacteria</taxon>
        <taxon>Bacillati</taxon>
        <taxon>Bacillota</taxon>
        <taxon>Clostridia</taxon>
        <taxon>Lachnospirales</taxon>
        <taxon>Lachnospiraceae</taxon>
        <taxon>Anaerostipes</taxon>
    </lineage>
</organism>
<reference evidence="2 3" key="1">
    <citation type="submission" date="2019-05" db="EMBL/GenBank/DDBJ databases">
        <title>Complete genome sequencing of Anaerostipes rhamnosivorans.</title>
        <authorList>
            <person name="Bui T.P.N."/>
            <person name="de Vos W.M."/>
        </authorList>
    </citation>
    <scope>NUCLEOTIDE SEQUENCE [LARGE SCALE GENOMIC DNA]</scope>
    <source>
        <strain evidence="2 3">1y2</strain>
    </source>
</reference>
<feature type="transmembrane region" description="Helical" evidence="1">
    <location>
        <begin position="164"/>
        <end position="183"/>
    </location>
</feature>
<evidence type="ECO:0000313" key="3">
    <source>
        <dbReference type="Proteomes" id="UP000298653"/>
    </source>
</evidence>
<dbReference type="EMBL" id="CP040058">
    <property type="protein sequence ID" value="QCP33544.1"/>
    <property type="molecule type" value="Genomic_DNA"/>
</dbReference>
<dbReference type="AlphaFoldDB" id="A0A4P8ID16"/>
<evidence type="ECO:0000256" key="1">
    <source>
        <dbReference type="SAM" id="Phobius"/>
    </source>
</evidence>
<accession>A0A4P8ID16</accession>
<dbReference type="KEGG" id="arf:AR1Y2_0090"/>
<dbReference type="Proteomes" id="UP000298653">
    <property type="component" value="Chromosome"/>
</dbReference>